<evidence type="ECO:0000313" key="2">
    <source>
        <dbReference type="Proteomes" id="UP000030700"/>
    </source>
</evidence>
<dbReference type="AlphaFoldDB" id="A0A0S6VPH6"/>
<dbReference type="EMBL" id="DF820455">
    <property type="protein sequence ID" value="GAK48832.1"/>
    <property type="molecule type" value="Genomic_DNA"/>
</dbReference>
<gene>
    <name evidence="1" type="ORF">U14_00043</name>
</gene>
<keyword evidence="2" id="KW-1185">Reference proteome</keyword>
<dbReference type="HOGENOM" id="CLU_2822349_0_0_0"/>
<name>A0A0S6VPH6_9BACT</name>
<sequence>MKTNILIPEEQLISKAIDILIRTLGPVEASRFLALPQHKRIDSVKRHQQWQDSLKKDEFFEKVFQE</sequence>
<organism evidence="1">
    <name type="scientific">Candidatus Moduliflexus flocculans</name>
    <dbReference type="NCBI Taxonomy" id="1499966"/>
    <lineage>
        <taxon>Bacteria</taxon>
        <taxon>Candidatus Moduliflexota</taxon>
        <taxon>Candidatus Moduliflexia</taxon>
        <taxon>Candidatus Moduliflexales</taxon>
        <taxon>Candidatus Moduliflexaceae</taxon>
    </lineage>
</organism>
<reference evidence="1" key="1">
    <citation type="journal article" date="2015" name="PeerJ">
        <title>First genomic representation of candidate bacterial phylum KSB3 points to enhanced environmental sensing as a trigger of wastewater bulking.</title>
        <authorList>
            <person name="Sekiguchi Y."/>
            <person name="Ohashi A."/>
            <person name="Parks D.H."/>
            <person name="Yamauchi T."/>
            <person name="Tyson G.W."/>
            <person name="Hugenholtz P."/>
        </authorList>
    </citation>
    <scope>NUCLEOTIDE SEQUENCE [LARGE SCALE GENOMIC DNA]</scope>
</reference>
<accession>A0A0S6VPH6</accession>
<protein>
    <submittedName>
        <fullName evidence="1">Uncharacterized protein</fullName>
    </submittedName>
</protein>
<proteinExistence type="predicted"/>
<dbReference type="Proteomes" id="UP000030700">
    <property type="component" value="Unassembled WGS sequence"/>
</dbReference>
<evidence type="ECO:0000313" key="1">
    <source>
        <dbReference type="EMBL" id="GAK48832.1"/>
    </source>
</evidence>
<dbReference type="STRING" id="1499966.U14_00043"/>